<reference evidence="3 4" key="1">
    <citation type="journal article" date="2019" name="Int. J. Syst. Evol. Microbiol.">
        <title>The Global Catalogue of Microorganisms (GCM) 10K type strain sequencing project: providing services to taxonomists for standard genome sequencing and annotation.</title>
        <authorList>
            <consortium name="The Broad Institute Genomics Platform"/>
            <consortium name="The Broad Institute Genome Sequencing Center for Infectious Disease"/>
            <person name="Wu L."/>
            <person name="Ma J."/>
        </authorList>
    </citation>
    <scope>NUCLEOTIDE SEQUENCE [LARGE SCALE GENOMIC DNA]</scope>
    <source>
        <strain evidence="3 4">JCM 13244</strain>
    </source>
</reference>
<evidence type="ECO:0000256" key="2">
    <source>
        <dbReference type="ARBA" id="ARBA00023002"/>
    </source>
</evidence>
<dbReference type="InterPro" id="IPR002347">
    <property type="entry name" value="SDR_fam"/>
</dbReference>
<accession>A0ABN2HPF2</accession>
<organism evidence="3 4">
    <name type="scientific">Streptomyces yatensis</name>
    <dbReference type="NCBI Taxonomy" id="155177"/>
    <lineage>
        <taxon>Bacteria</taxon>
        <taxon>Bacillati</taxon>
        <taxon>Actinomycetota</taxon>
        <taxon>Actinomycetes</taxon>
        <taxon>Kitasatosporales</taxon>
        <taxon>Streptomycetaceae</taxon>
        <taxon>Streptomyces</taxon>
        <taxon>Streptomyces violaceusniger group</taxon>
    </lineage>
</organism>
<keyword evidence="2" id="KW-0560">Oxidoreductase</keyword>
<dbReference type="PRINTS" id="PR00080">
    <property type="entry name" value="SDRFAMILY"/>
</dbReference>
<keyword evidence="4" id="KW-1185">Reference proteome</keyword>
<dbReference type="CDD" id="cd05233">
    <property type="entry name" value="SDR_c"/>
    <property type="match status" value="1"/>
</dbReference>
<evidence type="ECO:0000313" key="3">
    <source>
        <dbReference type="EMBL" id="GAA1691232.1"/>
    </source>
</evidence>
<dbReference type="SUPFAM" id="SSF51735">
    <property type="entry name" value="NAD(P)-binding Rossmann-fold domains"/>
    <property type="match status" value="1"/>
</dbReference>
<evidence type="ECO:0000256" key="1">
    <source>
        <dbReference type="ARBA" id="ARBA00006484"/>
    </source>
</evidence>
<protein>
    <submittedName>
        <fullName evidence="3">SDR family oxidoreductase</fullName>
    </submittedName>
</protein>
<dbReference type="PRINTS" id="PR00081">
    <property type="entry name" value="GDHRDH"/>
</dbReference>
<comment type="similarity">
    <text evidence="1">Belongs to the short-chain dehydrogenases/reductases (SDR) family.</text>
</comment>
<gene>
    <name evidence="3" type="ORF">GCM10009680_33300</name>
</gene>
<dbReference type="InterPro" id="IPR036291">
    <property type="entry name" value="NAD(P)-bd_dom_sf"/>
</dbReference>
<dbReference type="Pfam" id="PF13561">
    <property type="entry name" value="adh_short_C2"/>
    <property type="match status" value="1"/>
</dbReference>
<dbReference type="PANTHER" id="PTHR43639:SF1">
    <property type="entry name" value="SHORT-CHAIN DEHYDROGENASE_REDUCTASE FAMILY PROTEIN"/>
    <property type="match status" value="1"/>
</dbReference>
<dbReference type="EMBL" id="BAAALR010000045">
    <property type="protein sequence ID" value="GAA1691232.1"/>
    <property type="molecule type" value="Genomic_DNA"/>
</dbReference>
<comment type="caution">
    <text evidence="3">The sequence shown here is derived from an EMBL/GenBank/DDBJ whole genome shotgun (WGS) entry which is preliminary data.</text>
</comment>
<dbReference type="PANTHER" id="PTHR43639">
    <property type="entry name" value="OXIDOREDUCTASE, SHORT-CHAIN DEHYDROGENASE/REDUCTASE FAMILY (AFU_ORTHOLOGUE AFUA_5G02870)"/>
    <property type="match status" value="1"/>
</dbReference>
<name>A0ABN2HPF2_9ACTN</name>
<dbReference type="Gene3D" id="3.40.50.720">
    <property type="entry name" value="NAD(P)-binding Rossmann-like Domain"/>
    <property type="match status" value="1"/>
</dbReference>
<sequence>MHAVWIGVRHTVRSVRMSGELSGATALVTGATAGIGRAVALRLAALGAEVVVHGRDARRGAEVVEEVSAAGATARFVAADLAEADDVRRLADEAGEVDVLVNNAGVYRFADTAGTSPEMFDVHMAINARAPLLLVGRLAPGMAARGHGAIVNLSTIAAGAPARNAGAYGASKAALELLTRVWADEFGGRGVRVNAVRSGPVRTPGTSEMGEEALRTVARATVLDRPAAPEEIAEAVLFLVSSRASYITGAILEARGGELAIG</sequence>
<dbReference type="Proteomes" id="UP001499947">
    <property type="component" value="Unassembled WGS sequence"/>
</dbReference>
<evidence type="ECO:0000313" key="4">
    <source>
        <dbReference type="Proteomes" id="UP001499947"/>
    </source>
</evidence>
<proteinExistence type="inferred from homology"/>